<keyword evidence="1" id="KW-0732">Signal</keyword>
<dbReference type="PATRIC" id="fig|1122985.7.peg.1659"/>
<gene>
    <name evidence="2" type="ORF">HMPREF1991_01597</name>
</gene>
<dbReference type="eggNOG" id="ENOG5034282">
    <property type="taxonomic scope" value="Bacteria"/>
</dbReference>
<sequence>MKKRVLVAMIAGLLPLYASAEVSSQPVNKRFYISAPDSIARQDSAKMDLEDLENLLPDSALETKHDTVIGIPRPKGYNGLRFVLDRRHRYSGDQFVDSSFFSHTYVTLGGGVSLFLPNDKFSYTPIANLHVGLAKELSPMSTIRLSAEKSWGFTKAALGYSSLTTYSTWGGGIDYLFNFSNYLMGNRPDRPLSVLGAVGVGIQSAKLNATENTFVPYYAESSALSYNARFGMQFKITTSPHASLAFEPYLRLATRTHDLVKGTDFESLDLAYGINMSYIWYLWPNLSRDGDKGDFLKRFDDSERLFLEEYRKKPWRKPFFFEYNIGAAFHNRTELPIMNTMGWSSNVYMGWWLSSAIGLRAGFHVSNADWADRPASRTVKTRSMIGSRGIVLDMLINPLGFKRGYDWDKNVGFNLIAGYEYGQQKMANEWHYGSYSGNYVSYRTGAQVWMKLCNDLRLNVEPTYSFVELYNAMDERKQYDEIGLKLGLAVLFREKAHREKLLIPADSVPVSMRLSPNRGFFLGMGFGWNTMVRAWRYAGGDNLALKNAELFAGYNFNTLHGFRISAEYLGDRVHSLNSLNNGLDNEDLNNIMLSLDYQFNIMNAFAGYNPYRRWNVYLYGGPTWARGDAKQLAFNFGGMLTYSLTSSLALFYNHTVYRMPKNRYETSQIYGNDGTYVNSLNVGLLYNINQPIRDVLLGLGMLTKSDYSRQPLTFEYNIGPSWYNNLPISKGSSLGYTSNAYLGLWLNSAIGLRGGVHISNGDWSYDINEPRKNQLGFFAGTVDLMFNPLGIKPKYDWNSPFGFNLFMGTGLGKIRFVTSRTTAYETKFHEFRAGAQLWVKMTDDLRFNLEPTFSRMKGFEHGRVAKHVDELALKFGLSMILRDKAEKDKEVQLDSASQAFARSPYGFFIGAGFGWNTTVHTWRHVGQGSDLLKNGLLFAGYNFNEYHGVRLSGEYLYDYVWNDYGGPGIYEKQEFKNTLLSLDYQFNILNALAGVRPGRRWEASLYAGPSLALGEEGANFGWNFGGILSYQLTKELSLFYSHTVYRMGKDRYKTAQVYRTPGTYVNSLNIGIIYNMSGSFGDASSSLVCDYHHKPLTFEYSVGPTWFNNLDISRASSMGYTANANIGWWLNSALGLRGGFNISNADWANDALGERRYLMRLYAGTLDLMFNPFGFQKNYDWNSTAGLNLFAGAGTGEIRFTTSPSTATASRFNSWRFGTQVWLKLANSLRFNIEPTYSLIRGFEKIQTVGKTDELSLKFGLSLFLGDKQDEKQETSLDESHVEYNPVRGFYAAAGGGWNTTIHTWRNRGQENPFFKNALLFLGYKFGGYHGVRVSAEYLQDKVWEKTGTMMESKEFENTLFSLDYNFHILNAFAGIDPARRYDVSLYAGPSYVLGKAGNGLAWNLGTIISYNVSPKMALFYSHTVYRMDSKQYQSDQVYTKSGTFVNSLNVGLQYKF</sequence>
<comment type="caution">
    <text evidence="2">The sequence shown here is derived from an EMBL/GenBank/DDBJ whole genome shotgun (WGS) entry which is preliminary data.</text>
</comment>
<evidence type="ECO:0000256" key="1">
    <source>
        <dbReference type="SAM" id="SignalP"/>
    </source>
</evidence>
<dbReference type="Proteomes" id="UP000027442">
    <property type="component" value="Unassembled WGS sequence"/>
</dbReference>
<proteinExistence type="predicted"/>
<evidence type="ECO:0000313" key="2">
    <source>
        <dbReference type="EMBL" id="KDR52334.1"/>
    </source>
</evidence>
<reference evidence="2 3" key="1">
    <citation type="submission" date="2013-08" db="EMBL/GenBank/DDBJ databases">
        <authorList>
            <person name="Weinstock G."/>
            <person name="Sodergren E."/>
            <person name="Wylie T."/>
            <person name="Fulton L."/>
            <person name="Fulton R."/>
            <person name="Fronick C."/>
            <person name="O'Laughlin M."/>
            <person name="Godfrey J."/>
            <person name="Miner T."/>
            <person name="Herter B."/>
            <person name="Appelbaum E."/>
            <person name="Cordes M."/>
            <person name="Lek S."/>
            <person name="Wollam A."/>
            <person name="Pepin K.H."/>
            <person name="Palsikar V.B."/>
            <person name="Mitreva M."/>
            <person name="Wilson R.K."/>
        </authorList>
    </citation>
    <scope>NUCLEOTIDE SEQUENCE [LARGE SCALE GENOMIC DNA]</scope>
    <source>
        <strain evidence="2 3">ATCC 15930</strain>
    </source>
</reference>
<feature type="chain" id="PRO_5001665509" description="Outer membrane insertion signal domain protein" evidence="1">
    <location>
        <begin position="21"/>
        <end position="1457"/>
    </location>
</feature>
<evidence type="ECO:0000313" key="3">
    <source>
        <dbReference type="Proteomes" id="UP000027442"/>
    </source>
</evidence>
<accession>A0A069QJV8</accession>
<dbReference type="EMBL" id="JNGW01000067">
    <property type="protein sequence ID" value="KDR52334.1"/>
    <property type="molecule type" value="Genomic_DNA"/>
</dbReference>
<organism evidence="2 3">
    <name type="scientific">Hoylesella loescheii DSM 19665 = JCM 12249 = ATCC 15930</name>
    <dbReference type="NCBI Taxonomy" id="1122985"/>
    <lineage>
        <taxon>Bacteria</taxon>
        <taxon>Pseudomonadati</taxon>
        <taxon>Bacteroidota</taxon>
        <taxon>Bacteroidia</taxon>
        <taxon>Bacteroidales</taxon>
        <taxon>Prevotellaceae</taxon>
        <taxon>Hoylesella</taxon>
    </lineage>
</organism>
<keyword evidence="3" id="KW-1185">Reference proteome</keyword>
<protein>
    <recommendedName>
        <fullName evidence="4">Outer membrane insertion signal domain protein</fullName>
    </recommendedName>
</protein>
<dbReference type="InterPro" id="IPR011250">
    <property type="entry name" value="OMP/PagP_B-barrel"/>
</dbReference>
<dbReference type="RefSeq" id="WP_018967318.1">
    <property type="nucleotide sequence ID" value="NZ_KB899214.1"/>
</dbReference>
<dbReference type="SUPFAM" id="SSF56925">
    <property type="entry name" value="OMPA-like"/>
    <property type="match status" value="3"/>
</dbReference>
<name>A0A069QJV8_HOYLO</name>
<dbReference type="HOGENOM" id="CLU_006417_0_0_10"/>
<feature type="signal peptide" evidence="1">
    <location>
        <begin position="1"/>
        <end position="20"/>
    </location>
</feature>
<evidence type="ECO:0008006" key="4">
    <source>
        <dbReference type="Google" id="ProtNLM"/>
    </source>
</evidence>